<organism evidence="4 5">
    <name type="scientific">Rhizobium loti</name>
    <name type="common">Mesorhizobium loti</name>
    <dbReference type="NCBI Taxonomy" id="381"/>
    <lineage>
        <taxon>Bacteria</taxon>
        <taxon>Pseudomonadati</taxon>
        <taxon>Pseudomonadota</taxon>
        <taxon>Alphaproteobacteria</taxon>
        <taxon>Hyphomicrobiales</taxon>
        <taxon>Phyllobacteriaceae</taxon>
        <taxon>Mesorhizobium</taxon>
    </lineage>
</organism>
<dbReference type="Pfam" id="PF01501">
    <property type="entry name" value="Glyco_transf_8"/>
    <property type="match status" value="1"/>
</dbReference>
<proteinExistence type="predicted"/>
<reference evidence="4 5" key="1">
    <citation type="submission" date="2016-05" db="EMBL/GenBank/DDBJ databases">
        <authorList>
            <person name="Ramsay J.P."/>
        </authorList>
    </citation>
    <scope>NUCLEOTIDE SEQUENCE [LARGE SCALE GENOMIC DNA]</scope>
    <source>
        <strain evidence="4 5">NZP2042</strain>
    </source>
</reference>
<evidence type="ECO:0000256" key="3">
    <source>
        <dbReference type="ARBA" id="ARBA00022723"/>
    </source>
</evidence>
<keyword evidence="3" id="KW-0479">Metal-binding</keyword>
<dbReference type="PANTHER" id="PTHR13778">
    <property type="entry name" value="GLYCOSYLTRANSFERASE 8 DOMAIN-CONTAINING PROTEIN"/>
    <property type="match status" value="1"/>
</dbReference>
<name>A0AA91F3U2_RHILI</name>
<keyword evidence="2" id="KW-0808">Transferase</keyword>
<comment type="caution">
    <text evidence="4">The sequence shown here is derived from an EMBL/GenBank/DDBJ whole genome shotgun (WGS) entry which is preliminary data.</text>
</comment>
<evidence type="ECO:0008006" key="6">
    <source>
        <dbReference type="Google" id="ProtNLM"/>
    </source>
</evidence>
<dbReference type="EMBL" id="LYTK01000012">
    <property type="protein sequence ID" value="OBQ65579.1"/>
    <property type="molecule type" value="Genomic_DNA"/>
</dbReference>
<protein>
    <recommendedName>
        <fullName evidence="6">Glycosyltransferase family 8 protein</fullName>
    </recommendedName>
</protein>
<dbReference type="GO" id="GO:0046872">
    <property type="term" value="F:metal ion binding"/>
    <property type="evidence" value="ECO:0007669"/>
    <property type="project" value="UniProtKB-KW"/>
</dbReference>
<evidence type="ECO:0000313" key="4">
    <source>
        <dbReference type="EMBL" id="OBQ65579.1"/>
    </source>
</evidence>
<dbReference type="CDD" id="cd04194">
    <property type="entry name" value="GT8_A4GalT_like"/>
    <property type="match status" value="1"/>
</dbReference>
<dbReference type="Proteomes" id="UP000093737">
    <property type="component" value="Unassembled WGS sequence"/>
</dbReference>
<evidence type="ECO:0000256" key="1">
    <source>
        <dbReference type="ARBA" id="ARBA00022676"/>
    </source>
</evidence>
<evidence type="ECO:0000256" key="2">
    <source>
        <dbReference type="ARBA" id="ARBA00022679"/>
    </source>
</evidence>
<sequence>MKMTTCLSVALCVDGGNVDQAAVTIASVLAHLSPGPPLAFHVFYGEPPSRRSRRLETLRVTPHRLFVHYVENRFRNIGLFDHVTPAALLRLQLGEFLPDLDRVLYLDADILAVADIRPLLAADLGDAVVGAVQDLGLHAAIAEERVTGRPDYILHVRDALGWDLDNFAYVNSGMLLLDLAALRRERFGERAGQLVMDHPHRFRWRDQDAINLLLRGRVVLLDPRWNSMVWFLEREPRRCHADMAATALQRRDPWLLHFSGPSKPWHALVDIPDYRRWWRAAVRTSPVWALRWFRLLLAKAGAQAWGWIRRERR</sequence>
<keyword evidence="1" id="KW-0328">Glycosyltransferase</keyword>
<dbReference type="GO" id="GO:0016757">
    <property type="term" value="F:glycosyltransferase activity"/>
    <property type="evidence" value="ECO:0007669"/>
    <property type="project" value="UniProtKB-KW"/>
</dbReference>
<dbReference type="SUPFAM" id="SSF53448">
    <property type="entry name" value="Nucleotide-diphospho-sugar transferases"/>
    <property type="match status" value="1"/>
</dbReference>
<dbReference type="InterPro" id="IPR002495">
    <property type="entry name" value="Glyco_trans_8"/>
</dbReference>
<accession>A0AA91F3U2</accession>
<dbReference type="PANTHER" id="PTHR13778:SF47">
    <property type="entry name" value="LIPOPOLYSACCHARIDE 1,3-GALACTOSYLTRANSFERASE"/>
    <property type="match status" value="1"/>
</dbReference>
<dbReference type="Gene3D" id="3.90.550.10">
    <property type="entry name" value="Spore Coat Polysaccharide Biosynthesis Protein SpsA, Chain A"/>
    <property type="match status" value="1"/>
</dbReference>
<gene>
    <name evidence="4" type="ORF">A8145_15580</name>
</gene>
<dbReference type="InterPro" id="IPR029044">
    <property type="entry name" value="Nucleotide-diphossugar_trans"/>
</dbReference>
<evidence type="ECO:0000313" key="5">
    <source>
        <dbReference type="Proteomes" id="UP000093737"/>
    </source>
</evidence>
<dbReference type="InterPro" id="IPR050748">
    <property type="entry name" value="Glycosyltrans_8_dom-fam"/>
</dbReference>
<dbReference type="AlphaFoldDB" id="A0AA91F3U2"/>